<name>A0ABV6NR57_9ACTN</name>
<evidence type="ECO:0000313" key="4">
    <source>
        <dbReference type="Proteomes" id="UP001589894"/>
    </source>
</evidence>
<feature type="transmembrane region" description="Helical" evidence="2">
    <location>
        <begin position="113"/>
        <end position="134"/>
    </location>
</feature>
<feature type="compositionally biased region" description="Basic and acidic residues" evidence="1">
    <location>
        <begin position="217"/>
        <end position="226"/>
    </location>
</feature>
<reference evidence="3 4" key="1">
    <citation type="submission" date="2024-09" db="EMBL/GenBank/DDBJ databases">
        <authorList>
            <person name="Sun Q."/>
            <person name="Mori K."/>
        </authorList>
    </citation>
    <scope>NUCLEOTIDE SEQUENCE [LARGE SCALE GENOMIC DNA]</scope>
    <source>
        <strain evidence="3 4">TBRC 2205</strain>
    </source>
</reference>
<comment type="caution">
    <text evidence="3">The sequence shown here is derived from an EMBL/GenBank/DDBJ whole genome shotgun (WGS) entry which is preliminary data.</text>
</comment>
<dbReference type="Proteomes" id="UP001589894">
    <property type="component" value="Unassembled WGS sequence"/>
</dbReference>
<evidence type="ECO:0000256" key="1">
    <source>
        <dbReference type="SAM" id="MobiDB-lite"/>
    </source>
</evidence>
<accession>A0ABV6NR57</accession>
<feature type="region of interest" description="Disordered" evidence="1">
    <location>
        <begin position="155"/>
        <end position="226"/>
    </location>
</feature>
<evidence type="ECO:0000313" key="3">
    <source>
        <dbReference type="EMBL" id="MFC0562568.1"/>
    </source>
</evidence>
<evidence type="ECO:0000256" key="2">
    <source>
        <dbReference type="SAM" id="Phobius"/>
    </source>
</evidence>
<keyword evidence="4" id="KW-1185">Reference proteome</keyword>
<feature type="compositionally biased region" description="Low complexity" evidence="1">
    <location>
        <begin position="155"/>
        <end position="165"/>
    </location>
</feature>
<dbReference type="EMBL" id="JBHLUE010000001">
    <property type="protein sequence ID" value="MFC0562568.1"/>
    <property type="molecule type" value="Genomic_DNA"/>
</dbReference>
<keyword evidence="2" id="KW-0812">Transmembrane</keyword>
<keyword evidence="2" id="KW-0472">Membrane</keyword>
<proteinExistence type="predicted"/>
<protein>
    <submittedName>
        <fullName evidence="3">Uncharacterized protein</fullName>
    </submittedName>
</protein>
<organism evidence="3 4">
    <name type="scientific">Plantactinospora siamensis</name>
    <dbReference type="NCBI Taxonomy" id="555372"/>
    <lineage>
        <taxon>Bacteria</taxon>
        <taxon>Bacillati</taxon>
        <taxon>Actinomycetota</taxon>
        <taxon>Actinomycetes</taxon>
        <taxon>Micromonosporales</taxon>
        <taxon>Micromonosporaceae</taxon>
        <taxon>Plantactinospora</taxon>
    </lineage>
</organism>
<feature type="transmembrane region" description="Helical" evidence="2">
    <location>
        <begin position="46"/>
        <end position="64"/>
    </location>
</feature>
<keyword evidence="2" id="KW-1133">Transmembrane helix</keyword>
<dbReference type="RefSeq" id="WP_377334331.1">
    <property type="nucleotide sequence ID" value="NZ_JBHLUE010000001.1"/>
</dbReference>
<gene>
    <name evidence="3" type="ORF">ACFFHU_00015</name>
</gene>
<sequence length="226" mass="24349">MRHLWSFLAGVVAAPVSWILLALGQQGSASTFDRWTQAGTYNVANLIEPTVYLAVGGLVLGLLASLRISPLGPLVAGLLLVAPYAGLFVRPFAVRDRVPDGWRLFGDHVPLRLPLQNGTILLIGVLLLMATFSLQRWRRWPLARAEAAGREGWAAPAGYAPSAGPDGTDGDRTMDWSLLRAPSSESETAPMSLGYPEQDGTAAPRREVGSPWSEPPRSTRRDSAAR</sequence>
<feature type="transmembrane region" description="Helical" evidence="2">
    <location>
        <begin position="71"/>
        <end position="93"/>
    </location>
</feature>